<reference evidence="2 3" key="1">
    <citation type="journal article" date="2019" name="Nat. Ecol. Evol.">
        <title>Megaphylogeny resolves global patterns of mushroom evolution.</title>
        <authorList>
            <person name="Varga T."/>
            <person name="Krizsan K."/>
            <person name="Foldi C."/>
            <person name="Dima B."/>
            <person name="Sanchez-Garcia M."/>
            <person name="Sanchez-Ramirez S."/>
            <person name="Szollosi G.J."/>
            <person name="Szarkandi J.G."/>
            <person name="Papp V."/>
            <person name="Albert L."/>
            <person name="Andreopoulos W."/>
            <person name="Angelini C."/>
            <person name="Antonin V."/>
            <person name="Barry K.W."/>
            <person name="Bougher N.L."/>
            <person name="Buchanan P."/>
            <person name="Buyck B."/>
            <person name="Bense V."/>
            <person name="Catcheside P."/>
            <person name="Chovatia M."/>
            <person name="Cooper J."/>
            <person name="Damon W."/>
            <person name="Desjardin D."/>
            <person name="Finy P."/>
            <person name="Geml J."/>
            <person name="Haridas S."/>
            <person name="Hughes K."/>
            <person name="Justo A."/>
            <person name="Karasinski D."/>
            <person name="Kautmanova I."/>
            <person name="Kiss B."/>
            <person name="Kocsube S."/>
            <person name="Kotiranta H."/>
            <person name="LaButti K.M."/>
            <person name="Lechner B.E."/>
            <person name="Liimatainen K."/>
            <person name="Lipzen A."/>
            <person name="Lukacs Z."/>
            <person name="Mihaltcheva S."/>
            <person name="Morgado L.N."/>
            <person name="Niskanen T."/>
            <person name="Noordeloos M.E."/>
            <person name="Ohm R.A."/>
            <person name="Ortiz-Santana B."/>
            <person name="Ovrebo C."/>
            <person name="Racz N."/>
            <person name="Riley R."/>
            <person name="Savchenko A."/>
            <person name="Shiryaev A."/>
            <person name="Soop K."/>
            <person name="Spirin V."/>
            <person name="Szebenyi C."/>
            <person name="Tomsovsky M."/>
            <person name="Tulloss R.E."/>
            <person name="Uehling J."/>
            <person name="Grigoriev I.V."/>
            <person name="Vagvolgyi C."/>
            <person name="Papp T."/>
            <person name="Martin F.M."/>
            <person name="Miettinen O."/>
            <person name="Hibbett D.S."/>
            <person name="Nagy L.G."/>
        </authorList>
    </citation>
    <scope>NUCLEOTIDE SEQUENCE [LARGE SCALE GENOMIC DNA]</scope>
    <source>
        <strain evidence="2 3">OMC1185</strain>
    </source>
</reference>
<evidence type="ECO:0000256" key="1">
    <source>
        <dbReference type="SAM" id="MobiDB-lite"/>
    </source>
</evidence>
<feature type="compositionally biased region" description="Basic and acidic residues" evidence="1">
    <location>
        <begin position="354"/>
        <end position="381"/>
    </location>
</feature>
<proteinExistence type="predicted"/>
<feature type="region of interest" description="Disordered" evidence="1">
    <location>
        <begin position="297"/>
        <end position="542"/>
    </location>
</feature>
<dbReference type="EMBL" id="ML213529">
    <property type="protein sequence ID" value="TFK46466.1"/>
    <property type="molecule type" value="Genomic_DNA"/>
</dbReference>
<feature type="compositionally biased region" description="Acidic residues" evidence="1">
    <location>
        <begin position="382"/>
        <end position="401"/>
    </location>
</feature>
<feature type="compositionally biased region" description="Basic and acidic residues" evidence="1">
    <location>
        <begin position="450"/>
        <end position="463"/>
    </location>
</feature>
<accession>A0A5C3MQ19</accession>
<sequence length="724" mass="83270">MAHRKPWALGETRDWLQVQLPRFKKAQDDKDLVGFWRQILEEYFDRFPVILSAEEEAESEMVRKALKQEQEEKWSNQVKNWFNNNRNIGKTGDNRKKVLRLISEKKKRIPSQQAFQRLYWDQISPLLNERMPEFEDLAHGPRKAKRLALQREIAETLLAEASDEVKERVEKERENGGHADVSEEGDERVKKALLYQDGIDCLHKTLQTAFSSWSQQTGFAFTVLAGGPCPQLGGKIMSFSVSEGQTGRGNDFEHCISDFEKRIMEPFEKFLVKVFPPDVCEECSLCEPREYEDKDIENVTDQDCTSPKSPKKSKSKASRSLDTSRSRSHSHPHSRSRARPKPSKRTKSSKTRAHHDSDSESEPEDPKVTSKGKSDRDQSRSDEEDEMEEEDEEDSSDEDQDMRERARRKLTRKAKHRADRKSSPHKPSSASSTEDSESETELQGAKGRKKNGDVEKRVSERNGCKVAKAPGSKDTVRASGDRGNSTLSKSIPRSKLDSTNPWKRKAGEAEADSTPSQPGRQSSEPLPAAAAGLSSPSKMPRFRGMEEQVEGWRGTVKHWVLLEDLMGHPDAKDHAHWLPAAKRVEEIHRWNSVGKPWDKKLMPKIADLKKYKKGWREWWVSMQPDWRVQSGKWPLDRELSHDDDWAILGRAGPNGVFGTLMSLSWWFYALQEGQRFDQEGEQFMEAFDDVDWVIRRMIEGLYNDKSALRARLDSQRARKRRKTN</sequence>
<name>A0A5C3MQ19_9AGAM</name>
<evidence type="ECO:0000313" key="3">
    <source>
        <dbReference type="Proteomes" id="UP000305948"/>
    </source>
</evidence>
<evidence type="ECO:0000313" key="2">
    <source>
        <dbReference type="EMBL" id="TFK46466.1"/>
    </source>
</evidence>
<dbReference type="AlphaFoldDB" id="A0A5C3MQ19"/>
<feature type="compositionally biased region" description="Low complexity" evidence="1">
    <location>
        <begin position="522"/>
        <end position="537"/>
    </location>
</feature>
<protein>
    <submittedName>
        <fullName evidence="2">Uncharacterized protein</fullName>
    </submittedName>
</protein>
<gene>
    <name evidence="2" type="ORF">OE88DRAFT_1739359</name>
</gene>
<feature type="compositionally biased region" description="Basic residues" evidence="1">
    <location>
        <begin position="326"/>
        <end position="353"/>
    </location>
</feature>
<organism evidence="2 3">
    <name type="scientific">Heliocybe sulcata</name>
    <dbReference type="NCBI Taxonomy" id="5364"/>
    <lineage>
        <taxon>Eukaryota</taxon>
        <taxon>Fungi</taxon>
        <taxon>Dikarya</taxon>
        <taxon>Basidiomycota</taxon>
        <taxon>Agaricomycotina</taxon>
        <taxon>Agaricomycetes</taxon>
        <taxon>Gloeophyllales</taxon>
        <taxon>Gloeophyllaceae</taxon>
        <taxon>Heliocybe</taxon>
    </lineage>
</organism>
<keyword evidence="3" id="KW-1185">Reference proteome</keyword>
<feature type="compositionally biased region" description="Basic residues" evidence="1">
    <location>
        <begin position="405"/>
        <end position="419"/>
    </location>
</feature>
<feature type="compositionally biased region" description="Polar residues" evidence="1">
    <location>
        <begin position="482"/>
        <end position="501"/>
    </location>
</feature>
<dbReference type="OrthoDB" id="3250313at2759"/>
<dbReference type="Proteomes" id="UP000305948">
    <property type="component" value="Unassembled WGS sequence"/>
</dbReference>
<dbReference type="STRING" id="5364.A0A5C3MQ19"/>